<feature type="transmembrane region" description="Helical" evidence="2">
    <location>
        <begin position="110"/>
        <end position="134"/>
    </location>
</feature>
<accession>A0A931GF44</accession>
<sequence>MSQLRPKILAILALALAVLGVVADRLTQTNGLAAPVLHSTSLITLGAVTVVVFLLGLRVRAYQRQREQWREQERRRRASGAREGHAASLAGEPVEISPVLAARTLVLAQAIAYAGAVIFGWHAGVAIDLLLAAGPGSNSVTLSLMMMGASVVMTVVGWVVELFCRVPPDDQAGAGSEATTEGEADGNGPGYAAER</sequence>
<keyword evidence="2" id="KW-0472">Membrane</keyword>
<feature type="region of interest" description="Disordered" evidence="1">
    <location>
        <begin position="170"/>
        <end position="195"/>
    </location>
</feature>
<keyword evidence="2" id="KW-1133">Transmembrane helix</keyword>
<dbReference type="AlphaFoldDB" id="A0A931GF44"/>
<proteinExistence type="predicted"/>
<reference evidence="3" key="1">
    <citation type="submission" date="2020-11" db="EMBL/GenBank/DDBJ databases">
        <title>Sequencing the genomes of 1000 actinobacteria strains.</title>
        <authorList>
            <person name="Klenk H.-P."/>
        </authorList>
    </citation>
    <scope>NUCLEOTIDE SEQUENCE</scope>
    <source>
        <strain evidence="3">DSM 26152</strain>
    </source>
</reference>
<feature type="transmembrane region" description="Helical" evidence="2">
    <location>
        <begin position="140"/>
        <end position="160"/>
    </location>
</feature>
<name>A0A931GF44_9MICC</name>
<dbReference type="Pfam" id="PF11377">
    <property type="entry name" value="DUF3180"/>
    <property type="match status" value="1"/>
</dbReference>
<comment type="caution">
    <text evidence="3">The sequence shown here is derived from an EMBL/GenBank/DDBJ whole genome shotgun (WGS) entry which is preliminary data.</text>
</comment>
<keyword evidence="2" id="KW-0812">Transmembrane</keyword>
<evidence type="ECO:0000256" key="2">
    <source>
        <dbReference type="SAM" id="Phobius"/>
    </source>
</evidence>
<protein>
    <submittedName>
        <fullName evidence="3">Small-conductance mechanosensitive channel</fullName>
    </submittedName>
</protein>
<keyword evidence="4" id="KW-1185">Reference proteome</keyword>
<dbReference type="RefSeq" id="WP_196836070.1">
    <property type="nucleotide sequence ID" value="NZ_JADOTZ010000001.1"/>
</dbReference>
<evidence type="ECO:0000313" key="3">
    <source>
        <dbReference type="EMBL" id="MBG6084815.1"/>
    </source>
</evidence>
<evidence type="ECO:0000256" key="1">
    <source>
        <dbReference type="SAM" id="MobiDB-lite"/>
    </source>
</evidence>
<organism evidence="3 4">
    <name type="scientific">Zhihengliuella flava</name>
    <dbReference type="NCBI Taxonomy" id="1285193"/>
    <lineage>
        <taxon>Bacteria</taxon>
        <taxon>Bacillati</taxon>
        <taxon>Actinomycetota</taxon>
        <taxon>Actinomycetes</taxon>
        <taxon>Micrococcales</taxon>
        <taxon>Micrococcaceae</taxon>
        <taxon>Zhihengliuella</taxon>
    </lineage>
</organism>
<evidence type="ECO:0000313" key="4">
    <source>
        <dbReference type="Proteomes" id="UP000625033"/>
    </source>
</evidence>
<dbReference type="EMBL" id="JADOTZ010000001">
    <property type="protein sequence ID" value="MBG6084815.1"/>
    <property type="molecule type" value="Genomic_DNA"/>
</dbReference>
<dbReference type="InterPro" id="IPR021517">
    <property type="entry name" value="DUF3180"/>
</dbReference>
<feature type="transmembrane region" description="Helical" evidence="2">
    <location>
        <begin position="33"/>
        <end position="57"/>
    </location>
</feature>
<dbReference type="Proteomes" id="UP000625033">
    <property type="component" value="Unassembled WGS sequence"/>
</dbReference>
<gene>
    <name evidence="3" type="ORF">IW252_001582</name>
</gene>